<proteinExistence type="predicted"/>
<name>A0A7L7LB68_9BACT</name>
<evidence type="ECO:0000313" key="2">
    <source>
        <dbReference type="Proteomes" id="UP000514509"/>
    </source>
</evidence>
<evidence type="ECO:0000313" key="1">
    <source>
        <dbReference type="EMBL" id="QMU29649.1"/>
    </source>
</evidence>
<dbReference type="EMBL" id="CP055153">
    <property type="protein sequence ID" value="QMU29649.1"/>
    <property type="molecule type" value="Genomic_DNA"/>
</dbReference>
<organism evidence="1 2">
    <name type="scientific">Adhaeribacter radiodurans</name>
    <dbReference type="NCBI Taxonomy" id="2745197"/>
    <lineage>
        <taxon>Bacteria</taxon>
        <taxon>Pseudomonadati</taxon>
        <taxon>Bacteroidota</taxon>
        <taxon>Cytophagia</taxon>
        <taxon>Cytophagales</taxon>
        <taxon>Hymenobacteraceae</taxon>
        <taxon>Adhaeribacter</taxon>
    </lineage>
</organism>
<dbReference type="RefSeq" id="WP_182412109.1">
    <property type="nucleotide sequence ID" value="NZ_CP055153.1"/>
</dbReference>
<sequence length="195" mass="22266">MKKILFANALNKIVLFTLLLVVNFILPSCTLFGEDDDDPKPTPRAEVPTDFAKKWMAGQFSMTEFWDYDGTYSGNAFQAGLAFDFKPDGECAFYLVAGGTTYGCHTETFVYKKGTVEFNSDNQSFTFYPTEGNSRGFYRGCASTYRNYDQKTEKKDLKPETYYYTLEQGSNGQDQMIIRMEPNSTSTTTFWVVNW</sequence>
<reference evidence="1 2" key="1">
    <citation type="submission" date="2020-08" db="EMBL/GenBank/DDBJ databases">
        <title>Adhaeribacter dokdonensis sp. nov., isolated from the rhizosphere of Elymus tsukushiensis, a plant native to the Dokdo Islands, Republic of Korea.</title>
        <authorList>
            <person name="Ghim S.Y."/>
        </authorList>
    </citation>
    <scope>NUCLEOTIDE SEQUENCE [LARGE SCALE GENOMIC DNA]</scope>
    <source>
        <strain evidence="1 2">KUDC8001</strain>
    </source>
</reference>
<dbReference type="AlphaFoldDB" id="A0A7L7LB68"/>
<dbReference type="Proteomes" id="UP000514509">
    <property type="component" value="Chromosome"/>
</dbReference>
<keyword evidence="2" id="KW-1185">Reference proteome</keyword>
<protein>
    <submittedName>
        <fullName evidence="1">Uncharacterized protein</fullName>
    </submittedName>
</protein>
<accession>A0A7L7LB68</accession>
<dbReference type="KEGG" id="add:HUW48_17145"/>
<gene>
    <name evidence="1" type="ORF">HUW48_17145</name>
</gene>